<accession>A0ABU5VNS0</accession>
<dbReference type="EMBL" id="JAYGJQ010000001">
    <property type="protein sequence ID" value="MEA9354631.1"/>
    <property type="molecule type" value="Genomic_DNA"/>
</dbReference>
<dbReference type="PANTHER" id="PTHR47964:SF1">
    <property type="entry name" value="ATP-DEPENDENT DNA HELICASE HOMOLOG RECG, CHLOROPLASTIC"/>
    <property type="match status" value="1"/>
</dbReference>
<evidence type="ECO:0000256" key="4">
    <source>
        <dbReference type="ARBA" id="ARBA00022806"/>
    </source>
</evidence>
<evidence type="ECO:0000256" key="3">
    <source>
        <dbReference type="ARBA" id="ARBA00022801"/>
    </source>
</evidence>
<evidence type="ECO:0000256" key="6">
    <source>
        <dbReference type="ARBA" id="ARBA00023125"/>
    </source>
</evidence>
<dbReference type="RefSeq" id="WP_323574073.1">
    <property type="nucleotide sequence ID" value="NZ_JAYGJQ010000001.1"/>
</dbReference>
<keyword evidence="5" id="KW-0067">ATP-binding</keyword>
<dbReference type="SMART" id="SM00487">
    <property type="entry name" value="DEXDc"/>
    <property type="match status" value="1"/>
</dbReference>
<dbReference type="PROSITE" id="PS51192">
    <property type="entry name" value="HELICASE_ATP_BIND_1"/>
    <property type="match status" value="1"/>
</dbReference>
<protein>
    <submittedName>
        <fullName evidence="10">ATP-dependent DNA helicase RecG</fullName>
        <ecNumber evidence="10">3.6.4.12</ecNumber>
    </submittedName>
</protein>
<dbReference type="InterPro" id="IPR027417">
    <property type="entry name" value="P-loop_NTPase"/>
</dbReference>
<reference evidence="10 11" key="1">
    <citation type="submission" date="2023-11" db="EMBL/GenBank/DDBJ databases">
        <title>A Novel Polar Bacteriovorax (B. antarcticus) Isolated from the Biocrust in Antarctica.</title>
        <authorList>
            <person name="Mun W."/>
            <person name="Choi S.Y."/>
            <person name="Mitchell R.J."/>
        </authorList>
    </citation>
    <scope>NUCLEOTIDE SEQUENCE [LARGE SCALE GENOMIC DNA]</scope>
    <source>
        <strain evidence="10 11">PP10</strain>
    </source>
</reference>
<evidence type="ECO:0000256" key="1">
    <source>
        <dbReference type="ARBA" id="ARBA00022741"/>
    </source>
</evidence>
<dbReference type="InterPro" id="IPR045562">
    <property type="entry name" value="RecG_dom3_C"/>
</dbReference>
<comment type="caution">
    <text evidence="10">The sequence shown here is derived from an EMBL/GenBank/DDBJ whole genome shotgun (WGS) entry which is preliminary data.</text>
</comment>
<dbReference type="CDD" id="cd17992">
    <property type="entry name" value="DEXHc_RecG"/>
    <property type="match status" value="1"/>
</dbReference>
<dbReference type="InterPro" id="IPR014001">
    <property type="entry name" value="Helicase_ATP-bd"/>
</dbReference>
<dbReference type="Gene3D" id="3.40.50.300">
    <property type="entry name" value="P-loop containing nucleotide triphosphate hydrolases"/>
    <property type="match status" value="2"/>
</dbReference>
<evidence type="ECO:0000313" key="10">
    <source>
        <dbReference type="EMBL" id="MEA9354631.1"/>
    </source>
</evidence>
<evidence type="ECO:0000256" key="5">
    <source>
        <dbReference type="ARBA" id="ARBA00022840"/>
    </source>
</evidence>
<dbReference type="PANTHER" id="PTHR47964">
    <property type="entry name" value="ATP-DEPENDENT DNA HELICASE HOMOLOG RECG, CHLOROPLASTIC"/>
    <property type="match status" value="1"/>
</dbReference>
<dbReference type="SUPFAM" id="SSF52540">
    <property type="entry name" value="P-loop containing nucleoside triphosphate hydrolases"/>
    <property type="match status" value="2"/>
</dbReference>
<name>A0ABU5VNS0_9BACT</name>
<sequence length="710" mass="80525">MNLSTEKKPSKKSLSWSSTLEDLHGPASKKSFEKLNLAGINELSDFLWVFPLRVVELPPLRSFDHIEEGRIFIGRAKILNVQAKPNFRIKGRGKAMLYNIMVHVQDVLSDKILTLKWFNSYGSITSKISKCTYIEFMGEASVFNGQSQFANPEFFPLETPDDPSPFSTVSNELKIQYPTVNTVAGIHIKKFIDKIPKDLWDNIPETLPRAVINKNHFLSLKDAFKVMHAKIKPTPELEAQAEKRLIYEEFFEDQLKIYLRRKYFKKPKAKKYEVSNEVYSTFAKLYPYELTDDQSKTLNDIRRDFISEHPMMRLVQGDVGCGKTTVAMIAAMIVIDNGGQVALMCPTEALAMQHYVSARELFGDDTVTFKLILGSTPAKEKKLIQAGLLNGEIDFIIGTHALIQETIQFKELGLAIIDEQHKFGVDQRIKLTSKGQGTHCLIMSATPIPRSLSLTQYGDLDISSIKTMPGGRKGHKTRIVTEETYQQYLNFINTRLSLDEQIYVVVPAINESAEQEFHNLIDTLERYKKYFPKYRVEGLHGQMKSDEKAEMFTKFKAHEIDLLVSTSVIEVGINVINATVMAIINPERFGLSSLHQLRGRVGRGDKPGFCFLVNDKQISSLSKERLKVIENNTDGFKIAEEDLKLRGEGDLFGTDQSGSQAQKRLANIVLHADILYQAREDAFDLIRNNDPDILGLLDKFSKDSRIFTTV</sequence>
<organism evidence="10 11">
    <name type="scientific">Bacteriovorax antarcticus</name>
    <dbReference type="NCBI Taxonomy" id="3088717"/>
    <lineage>
        <taxon>Bacteria</taxon>
        <taxon>Pseudomonadati</taxon>
        <taxon>Bdellovibrionota</taxon>
        <taxon>Bacteriovoracia</taxon>
        <taxon>Bacteriovoracales</taxon>
        <taxon>Bacteriovoracaceae</taxon>
        <taxon>Bacteriovorax</taxon>
    </lineage>
</organism>
<dbReference type="Pfam" id="PF00270">
    <property type="entry name" value="DEAD"/>
    <property type="match status" value="1"/>
</dbReference>
<keyword evidence="3 10" id="KW-0378">Hydrolase</keyword>
<feature type="domain" description="Helicase C-terminal" evidence="9">
    <location>
        <begin position="484"/>
        <end position="644"/>
    </location>
</feature>
<dbReference type="SMART" id="SM00490">
    <property type="entry name" value="HELICc"/>
    <property type="match status" value="1"/>
</dbReference>
<dbReference type="Pfam" id="PF00271">
    <property type="entry name" value="Helicase_C"/>
    <property type="match status" value="1"/>
</dbReference>
<dbReference type="GO" id="GO:0003678">
    <property type="term" value="F:DNA helicase activity"/>
    <property type="evidence" value="ECO:0007669"/>
    <property type="project" value="UniProtKB-EC"/>
</dbReference>
<dbReference type="InterPro" id="IPR047112">
    <property type="entry name" value="RecG/Mfd"/>
</dbReference>
<evidence type="ECO:0000256" key="7">
    <source>
        <dbReference type="ARBA" id="ARBA00023204"/>
    </source>
</evidence>
<evidence type="ECO:0000256" key="2">
    <source>
        <dbReference type="ARBA" id="ARBA00022763"/>
    </source>
</evidence>
<evidence type="ECO:0000259" key="9">
    <source>
        <dbReference type="PROSITE" id="PS51194"/>
    </source>
</evidence>
<gene>
    <name evidence="10" type="ORF">SHI21_00345</name>
</gene>
<feature type="domain" description="Helicase ATP-binding" evidence="8">
    <location>
        <begin position="304"/>
        <end position="465"/>
    </location>
</feature>
<keyword evidence="2" id="KW-0227">DNA damage</keyword>
<dbReference type="Pfam" id="PF19833">
    <property type="entry name" value="RecG_dom3_C"/>
    <property type="match status" value="1"/>
</dbReference>
<keyword evidence="6" id="KW-0238">DNA-binding</keyword>
<proteinExistence type="predicted"/>
<dbReference type="EC" id="3.6.4.12" evidence="10"/>
<keyword evidence="4 10" id="KW-0347">Helicase</keyword>
<dbReference type="GO" id="GO:0016787">
    <property type="term" value="F:hydrolase activity"/>
    <property type="evidence" value="ECO:0007669"/>
    <property type="project" value="UniProtKB-KW"/>
</dbReference>
<dbReference type="InterPro" id="IPR011545">
    <property type="entry name" value="DEAD/DEAH_box_helicase_dom"/>
</dbReference>
<dbReference type="PROSITE" id="PS51194">
    <property type="entry name" value="HELICASE_CTER"/>
    <property type="match status" value="1"/>
</dbReference>
<keyword evidence="7" id="KW-0234">DNA repair</keyword>
<evidence type="ECO:0000313" key="11">
    <source>
        <dbReference type="Proteomes" id="UP001302274"/>
    </source>
</evidence>
<dbReference type="InterPro" id="IPR001650">
    <property type="entry name" value="Helicase_C-like"/>
</dbReference>
<keyword evidence="1" id="KW-0547">Nucleotide-binding</keyword>
<evidence type="ECO:0000259" key="8">
    <source>
        <dbReference type="PROSITE" id="PS51192"/>
    </source>
</evidence>
<dbReference type="Proteomes" id="UP001302274">
    <property type="component" value="Unassembled WGS sequence"/>
</dbReference>
<keyword evidence="11" id="KW-1185">Reference proteome</keyword>